<reference evidence="3 4" key="1">
    <citation type="submission" date="2018-03" db="EMBL/GenBank/DDBJ databases">
        <title>Genomic Encyclopedia of Archaeal and Bacterial Type Strains, Phase II (KMG-II): from individual species to whole genera.</title>
        <authorList>
            <person name="Goeker M."/>
        </authorList>
    </citation>
    <scope>NUCLEOTIDE SEQUENCE [LARGE SCALE GENOMIC DNA]</scope>
    <source>
        <strain evidence="3 4">DSM 29318</strain>
    </source>
</reference>
<evidence type="ECO:0000256" key="1">
    <source>
        <dbReference type="SAM" id="Phobius"/>
    </source>
</evidence>
<keyword evidence="4" id="KW-1185">Reference proteome</keyword>
<dbReference type="InterPro" id="IPR005530">
    <property type="entry name" value="SPW"/>
</dbReference>
<keyword evidence="1" id="KW-1133">Transmembrane helix</keyword>
<evidence type="ECO:0000313" key="3">
    <source>
        <dbReference type="EMBL" id="PRY94850.1"/>
    </source>
</evidence>
<dbReference type="EMBL" id="PVTT01000001">
    <property type="protein sequence ID" value="PRY94850.1"/>
    <property type="molecule type" value="Genomic_DNA"/>
</dbReference>
<protein>
    <submittedName>
        <fullName evidence="3">SPW repeat-containing protein</fullName>
    </submittedName>
</protein>
<evidence type="ECO:0000313" key="4">
    <source>
        <dbReference type="Proteomes" id="UP000238801"/>
    </source>
</evidence>
<accession>A0A2T0X7C7</accession>
<gene>
    <name evidence="3" type="ORF">BCF33_0452</name>
</gene>
<organism evidence="3 4">
    <name type="scientific">Hasllibacter halocynthiae</name>
    <dbReference type="NCBI Taxonomy" id="595589"/>
    <lineage>
        <taxon>Bacteria</taxon>
        <taxon>Pseudomonadati</taxon>
        <taxon>Pseudomonadota</taxon>
        <taxon>Alphaproteobacteria</taxon>
        <taxon>Rhodobacterales</taxon>
        <taxon>Roseobacteraceae</taxon>
        <taxon>Hasllibacter</taxon>
    </lineage>
</organism>
<keyword evidence="1" id="KW-0812">Transmembrane</keyword>
<keyword evidence="1" id="KW-0472">Membrane</keyword>
<feature type="transmembrane region" description="Helical" evidence="1">
    <location>
        <begin position="106"/>
        <end position="123"/>
    </location>
</feature>
<dbReference type="Proteomes" id="UP000238801">
    <property type="component" value="Unassembled WGS sequence"/>
</dbReference>
<dbReference type="AlphaFoldDB" id="A0A2T0X7C7"/>
<feature type="domain" description="SPW repeat-containing integral membrane" evidence="2">
    <location>
        <begin position="21"/>
        <end position="116"/>
    </location>
</feature>
<sequence>MRDMPDMRENAAQTVKHLSGTIAGLGAWLIIAPFILPYFAAPDIVIPAPYNDVVCGVLLLILGAIRWGKPLDNVWASYTSAGIGAWLVIAPFVLAPYSFGATVNDIVIGLLAIVLGIASAGPTKSVERGI</sequence>
<feature type="transmembrane region" description="Helical" evidence="1">
    <location>
        <begin position="46"/>
        <end position="67"/>
    </location>
</feature>
<name>A0A2T0X7C7_9RHOB</name>
<evidence type="ECO:0000259" key="2">
    <source>
        <dbReference type="Pfam" id="PF03779"/>
    </source>
</evidence>
<dbReference type="Pfam" id="PF03779">
    <property type="entry name" value="SPW"/>
    <property type="match status" value="1"/>
</dbReference>
<feature type="transmembrane region" description="Helical" evidence="1">
    <location>
        <begin position="74"/>
        <end position="94"/>
    </location>
</feature>
<feature type="transmembrane region" description="Helical" evidence="1">
    <location>
        <begin position="21"/>
        <end position="40"/>
    </location>
</feature>
<proteinExistence type="predicted"/>
<comment type="caution">
    <text evidence="3">The sequence shown here is derived from an EMBL/GenBank/DDBJ whole genome shotgun (WGS) entry which is preliminary data.</text>
</comment>